<sequence>MGDQAKSRLSEAAPTGIASAQCLGSAHDQDRISEPVDRAAAHQQPRWPPDPALQHLAEPLRRNRSVR</sequence>
<protein>
    <submittedName>
        <fullName evidence="2">Uncharacterized protein</fullName>
    </submittedName>
</protein>
<feature type="compositionally biased region" description="Basic and acidic residues" evidence="1">
    <location>
        <begin position="27"/>
        <end position="40"/>
    </location>
</feature>
<evidence type="ECO:0000313" key="3">
    <source>
        <dbReference type="Proteomes" id="UP001642720"/>
    </source>
</evidence>
<feature type="region of interest" description="Disordered" evidence="1">
    <location>
        <begin position="1"/>
        <end position="67"/>
    </location>
</feature>
<proteinExistence type="predicted"/>
<dbReference type="RefSeq" id="XP_073554978.1">
    <property type="nucleotide sequence ID" value="XM_073706415.1"/>
</dbReference>
<name>A0ABY2GS71_9HYPO</name>
<gene>
    <name evidence="2" type="ORF">CCMA1212_009328</name>
</gene>
<reference evidence="2 3" key="1">
    <citation type="submission" date="2018-01" db="EMBL/GenBank/DDBJ databases">
        <title>Genome characterization of the sugarcane-associated fungus Trichoderma ghanense CCMA-1212 and their application in lignocelulose bioconversion.</title>
        <authorList>
            <person name="Steindorff A.S."/>
            <person name="Mendes T.D."/>
            <person name="Vilela E.S.D."/>
            <person name="Rodrigues D.S."/>
            <person name="Formighieri E.F."/>
            <person name="Melo I.S."/>
            <person name="Favaro L.C.L."/>
        </authorList>
    </citation>
    <scope>NUCLEOTIDE SEQUENCE [LARGE SCALE GENOMIC DNA]</scope>
    <source>
        <strain evidence="2 3">CCMA-1212</strain>
    </source>
</reference>
<comment type="caution">
    <text evidence="2">The sequence shown here is derived from an EMBL/GenBank/DDBJ whole genome shotgun (WGS) entry which is preliminary data.</text>
</comment>
<dbReference type="GeneID" id="300580865"/>
<evidence type="ECO:0000313" key="2">
    <source>
        <dbReference type="EMBL" id="TFA98776.1"/>
    </source>
</evidence>
<dbReference type="EMBL" id="PPTA01000017">
    <property type="protein sequence ID" value="TFA98776.1"/>
    <property type="molecule type" value="Genomic_DNA"/>
</dbReference>
<accession>A0ABY2GS71</accession>
<keyword evidence="3" id="KW-1185">Reference proteome</keyword>
<evidence type="ECO:0000256" key="1">
    <source>
        <dbReference type="SAM" id="MobiDB-lite"/>
    </source>
</evidence>
<organism evidence="2 3">
    <name type="scientific">Trichoderma ghanense</name>
    <dbReference type="NCBI Taxonomy" id="65468"/>
    <lineage>
        <taxon>Eukaryota</taxon>
        <taxon>Fungi</taxon>
        <taxon>Dikarya</taxon>
        <taxon>Ascomycota</taxon>
        <taxon>Pezizomycotina</taxon>
        <taxon>Sordariomycetes</taxon>
        <taxon>Hypocreomycetidae</taxon>
        <taxon>Hypocreales</taxon>
        <taxon>Hypocreaceae</taxon>
        <taxon>Trichoderma</taxon>
    </lineage>
</organism>
<dbReference type="Proteomes" id="UP001642720">
    <property type="component" value="Unassembled WGS sequence"/>
</dbReference>